<dbReference type="OrthoDB" id="5593818at2759"/>
<dbReference type="PANTHER" id="PTHR31905:SF2">
    <property type="entry name" value="PROTEIN MIX23"/>
    <property type="match status" value="1"/>
</dbReference>
<reference evidence="2 3" key="1">
    <citation type="journal article" date="2016" name="Proc. Natl. Acad. Sci. U.S.A.">
        <title>Comparative genomics of biotechnologically important yeasts.</title>
        <authorList>
            <person name="Riley R."/>
            <person name="Haridas S."/>
            <person name="Wolfe K.H."/>
            <person name="Lopes M.R."/>
            <person name="Hittinger C.T."/>
            <person name="Goeker M."/>
            <person name="Salamov A.A."/>
            <person name="Wisecaver J.H."/>
            <person name="Long T.M."/>
            <person name="Calvey C.H."/>
            <person name="Aerts A.L."/>
            <person name="Barry K.W."/>
            <person name="Choi C."/>
            <person name="Clum A."/>
            <person name="Coughlan A.Y."/>
            <person name="Deshpande S."/>
            <person name="Douglass A.P."/>
            <person name="Hanson S.J."/>
            <person name="Klenk H.-P."/>
            <person name="LaButti K.M."/>
            <person name="Lapidus A."/>
            <person name="Lindquist E.A."/>
            <person name="Lipzen A.M."/>
            <person name="Meier-Kolthoff J.P."/>
            <person name="Ohm R.A."/>
            <person name="Otillar R.P."/>
            <person name="Pangilinan J.L."/>
            <person name="Peng Y."/>
            <person name="Rokas A."/>
            <person name="Rosa C.A."/>
            <person name="Scheuner C."/>
            <person name="Sibirny A.A."/>
            <person name="Slot J.C."/>
            <person name="Stielow J.B."/>
            <person name="Sun H."/>
            <person name="Kurtzman C.P."/>
            <person name="Blackwell M."/>
            <person name="Grigoriev I.V."/>
            <person name="Jeffries T.W."/>
        </authorList>
    </citation>
    <scope>NUCLEOTIDE SEQUENCE [LARGE SCALE GENOMIC DNA]</scope>
    <source>
        <strain evidence="2 3">NRRL Y-11557</strain>
    </source>
</reference>
<proteinExistence type="inferred from homology"/>
<name>A0A1E3QBJ5_LIPST</name>
<gene>
    <name evidence="2" type="ORF">LIPSTDRAFT_69209</name>
</gene>
<dbReference type="EMBL" id="KV454291">
    <property type="protein sequence ID" value="ODQ75036.1"/>
    <property type="molecule type" value="Genomic_DNA"/>
</dbReference>
<sequence>MPLEKPALTPELCYSAETLRRFLLLSRSLTDDAISADLNSIPTVKESKILGSGSSWTKPEREKIGSRRRACKDFVYSSVFESWKVRDEILEYCNKIANERKSEISATAAKKPKVDPRLDPYEARDLPTYTKEEEILSWVASERGVEDIVRDRSWSIICERCLDIGTDSASGATPVVGDNGSGWRPAFQTWKISKLR</sequence>
<keyword evidence="3" id="KW-1185">Reference proteome</keyword>
<accession>A0A1E3QBJ5</accession>
<protein>
    <submittedName>
        <fullName evidence="2">Uncharacterized protein</fullName>
    </submittedName>
</protein>
<dbReference type="AlphaFoldDB" id="A0A1E3QBJ5"/>
<dbReference type="STRING" id="675824.A0A1E3QBJ5"/>
<dbReference type="PANTHER" id="PTHR31905">
    <property type="entry name" value="COILED-COIL DOMAIN-CONTAINING PROTEIN 58"/>
    <property type="match status" value="1"/>
</dbReference>
<dbReference type="Proteomes" id="UP000094385">
    <property type="component" value="Unassembled WGS sequence"/>
</dbReference>
<evidence type="ECO:0000256" key="1">
    <source>
        <dbReference type="ARBA" id="ARBA00024204"/>
    </source>
</evidence>
<organism evidence="2 3">
    <name type="scientific">Lipomyces starkeyi NRRL Y-11557</name>
    <dbReference type="NCBI Taxonomy" id="675824"/>
    <lineage>
        <taxon>Eukaryota</taxon>
        <taxon>Fungi</taxon>
        <taxon>Dikarya</taxon>
        <taxon>Ascomycota</taxon>
        <taxon>Saccharomycotina</taxon>
        <taxon>Lipomycetes</taxon>
        <taxon>Lipomycetales</taxon>
        <taxon>Lipomycetaceae</taxon>
        <taxon>Lipomyces</taxon>
    </lineage>
</organism>
<evidence type="ECO:0000313" key="2">
    <source>
        <dbReference type="EMBL" id="ODQ75036.1"/>
    </source>
</evidence>
<evidence type="ECO:0000313" key="3">
    <source>
        <dbReference type="Proteomes" id="UP000094385"/>
    </source>
</evidence>
<dbReference type="Pfam" id="PF09774">
    <property type="entry name" value="MIX23"/>
    <property type="match status" value="1"/>
</dbReference>
<dbReference type="GO" id="GO:0005758">
    <property type="term" value="C:mitochondrial intermembrane space"/>
    <property type="evidence" value="ECO:0007669"/>
    <property type="project" value="InterPro"/>
</dbReference>
<dbReference type="InterPro" id="IPR019171">
    <property type="entry name" value="MIX23"/>
</dbReference>
<comment type="similarity">
    <text evidence="1">Belongs to the MIX23 family.</text>
</comment>